<sequence>MALSSKKRCLDSWYSFRLGIFSYFRFLSILLSFSFFFRILAFVLFLLLSFTLSFAFYFFRFDGRKKSAFPSHGARRHEFL</sequence>
<feature type="transmembrane region" description="Helical" evidence="1">
    <location>
        <begin position="39"/>
        <end position="59"/>
    </location>
</feature>
<dbReference type="Proteomes" id="UP000005551">
    <property type="component" value="Unassembled WGS sequence"/>
</dbReference>
<evidence type="ECO:0000313" key="3">
    <source>
        <dbReference type="Proteomes" id="UP000005551"/>
    </source>
</evidence>
<keyword evidence="1" id="KW-1133">Transmembrane helix</keyword>
<gene>
    <name evidence="2" type="ORF">A3SI_06514</name>
</gene>
<accession>I5C6Y4</accession>
<keyword evidence="1" id="KW-0472">Membrane</keyword>
<dbReference type="EMBL" id="AJYA01000014">
    <property type="protein sequence ID" value="EIM77586.1"/>
    <property type="molecule type" value="Genomic_DNA"/>
</dbReference>
<keyword evidence="3" id="KW-1185">Reference proteome</keyword>
<protein>
    <submittedName>
        <fullName evidence="2">Uncharacterized protein</fullName>
    </submittedName>
</protein>
<keyword evidence="1" id="KW-0812">Transmembrane</keyword>
<feature type="transmembrane region" description="Helical" evidence="1">
    <location>
        <begin position="12"/>
        <end position="33"/>
    </location>
</feature>
<proteinExistence type="predicted"/>
<reference evidence="2 3" key="1">
    <citation type="submission" date="2012-05" db="EMBL/GenBank/DDBJ databases">
        <title>Genome sequence of Nitritalea halalkaliphila LW7.</title>
        <authorList>
            <person name="Jangir P.K."/>
            <person name="Singh A."/>
            <person name="Shivaji S."/>
            <person name="Sharma R."/>
        </authorList>
    </citation>
    <scope>NUCLEOTIDE SEQUENCE [LARGE SCALE GENOMIC DNA]</scope>
    <source>
        <strain evidence="2 3">LW7</strain>
    </source>
</reference>
<name>I5C6Y4_9BACT</name>
<dbReference type="AlphaFoldDB" id="I5C6Y4"/>
<evidence type="ECO:0000313" key="2">
    <source>
        <dbReference type="EMBL" id="EIM77586.1"/>
    </source>
</evidence>
<organism evidence="2 3">
    <name type="scientific">Nitritalea halalkaliphila LW7</name>
    <dbReference type="NCBI Taxonomy" id="1189621"/>
    <lineage>
        <taxon>Bacteria</taxon>
        <taxon>Pseudomonadati</taxon>
        <taxon>Bacteroidota</taxon>
        <taxon>Cytophagia</taxon>
        <taxon>Cytophagales</taxon>
        <taxon>Cyclobacteriaceae</taxon>
        <taxon>Nitritalea</taxon>
    </lineage>
</organism>
<comment type="caution">
    <text evidence="2">The sequence shown here is derived from an EMBL/GenBank/DDBJ whole genome shotgun (WGS) entry which is preliminary data.</text>
</comment>
<evidence type="ECO:0000256" key="1">
    <source>
        <dbReference type="SAM" id="Phobius"/>
    </source>
</evidence>